<accession>A0ABQ6YLZ4</accession>
<dbReference type="EMBL" id="VMSD01000004">
    <property type="protein sequence ID" value="KAF0846808.1"/>
    <property type="molecule type" value="Genomic_DNA"/>
</dbReference>
<evidence type="ECO:0000313" key="3">
    <source>
        <dbReference type="Proteomes" id="UP000798951"/>
    </source>
</evidence>
<gene>
    <name evidence="2" type="ORF">FNL39_104230</name>
</gene>
<proteinExistence type="predicted"/>
<feature type="compositionally biased region" description="Polar residues" evidence="1">
    <location>
        <begin position="1"/>
        <end position="15"/>
    </location>
</feature>
<feature type="region of interest" description="Disordered" evidence="1">
    <location>
        <begin position="1"/>
        <end position="52"/>
    </location>
</feature>
<dbReference type="RefSeq" id="WP_157102004.1">
    <property type="nucleotide sequence ID" value="NZ_VMSD01000004.1"/>
</dbReference>
<evidence type="ECO:0008006" key="4">
    <source>
        <dbReference type="Google" id="ProtNLM"/>
    </source>
</evidence>
<evidence type="ECO:0000313" key="2">
    <source>
        <dbReference type="EMBL" id="KAF0846808.1"/>
    </source>
</evidence>
<dbReference type="Proteomes" id="UP000798951">
    <property type="component" value="Unassembled WGS sequence"/>
</dbReference>
<organism evidence="2 3">
    <name type="scientific">Nocardia caishijiensis</name>
    <dbReference type="NCBI Taxonomy" id="184756"/>
    <lineage>
        <taxon>Bacteria</taxon>
        <taxon>Bacillati</taxon>
        <taxon>Actinomycetota</taxon>
        <taxon>Actinomycetes</taxon>
        <taxon>Mycobacteriales</taxon>
        <taxon>Nocardiaceae</taxon>
        <taxon>Nocardia</taxon>
    </lineage>
</organism>
<evidence type="ECO:0000256" key="1">
    <source>
        <dbReference type="SAM" id="MobiDB-lite"/>
    </source>
</evidence>
<name>A0ABQ6YLZ4_9NOCA</name>
<keyword evidence="3" id="KW-1185">Reference proteome</keyword>
<protein>
    <recommendedName>
        <fullName evidence="4">Transposase</fullName>
    </recommendedName>
</protein>
<comment type="caution">
    <text evidence="2">The sequence shown here is derived from an EMBL/GenBank/DDBJ whole genome shotgun (WGS) entry which is preliminary data.</text>
</comment>
<reference evidence="2 3" key="1">
    <citation type="submission" date="2019-07" db="EMBL/GenBank/DDBJ databases">
        <title>Genomic Encyclopedia of Type Strains, Phase IV (KMG-IV): sequencing the most valuable type-strain genomes for metagenomic binning, comparative biology and taxonomic classification.</title>
        <authorList>
            <person name="Goeker M."/>
        </authorList>
    </citation>
    <scope>NUCLEOTIDE SEQUENCE [LARGE SCALE GENOMIC DNA]</scope>
    <source>
        <strain evidence="2 3">DSM 44831</strain>
    </source>
</reference>
<sequence>MTANRTPSTPGQRSVAQMRRALPTPWTADLTDRPSRGTTRTRPVLRIQALEN</sequence>